<name>A0A443PE25_9MAGN</name>
<dbReference type="GO" id="GO:0048046">
    <property type="term" value="C:apoplast"/>
    <property type="evidence" value="ECO:0007669"/>
    <property type="project" value="UniProtKB-SubCell"/>
</dbReference>
<dbReference type="GO" id="GO:0009699">
    <property type="term" value="P:phenylpropanoid biosynthetic process"/>
    <property type="evidence" value="ECO:0007669"/>
    <property type="project" value="UniProtKB-ARBA"/>
</dbReference>
<dbReference type="InterPro" id="IPR004265">
    <property type="entry name" value="Dirigent"/>
</dbReference>
<comment type="caution">
    <text evidence="5">The sequence shown here is derived from an EMBL/GenBank/DDBJ whole genome shotgun (WGS) entry which is preliminary data.</text>
</comment>
<comment type="subunit">
    <text evidence="2 4">Homodimer.</text>
</comment>
<evidence type="ECO:0000313" key="6">
    <source>
        <dbReference type="Proteomes" id="UP000283530"/>
    </source>
</evidence>
<comment type="similarity">
    <text evidence="1 4">Belongs to the plant dirigent protein family.</text>
</comment>
<dbReference type="OrthoDB" id="1867349at2759"/>
<dbReference type="InterPro" id="IPR044859">
    <property type="entry name" value="Allene_oxi_cyc_Dirigent"/>
</dbReference>
<keyword evidence="4" id="KW-0052">Apoplast</keyword>
<evidence type="ECO:0000256" key="3">
    <source>
        <dbReference type="ARBA" id="ARBA00022525"/>
    </source>
</evidence>
<feature type="chain" id="PRO_5018807716" description="Dirigent protein" evidence="4">
    <location>
        <begin position="34"/>
        <end position="183"/>
    </location>
</feature>
<feature type="signal peptide" evidence="4">
    <location>
        <begin position="1"/>
        <end position="33"/>
    </location>
</feature>
<comment type="function">
    <text evidence="4">Dirigent proteins impart stereoselectivity on the phenoxy radical-coupling reaction, yielding optically active lignans from two molecules of coniferyl alcohol in the biosynthesis of lignans, flavonolignans, and alkaloids and thus plays a central role in plant secondary metabolism.</text>
</comment>
<organism evidence="5 6">
    <name type="scientific">Cinnamomum micranthum f. kanehirae</name>
    <dbReference type="NCBI Taxonomy" id="337451"/>
    <lineage>
        <taxon>Eukaryota</taxon>
        <taxon>Viridiplantae</taxon>
        <taxon>Streptophyta</taxon>
        <taxon>Embryophyta</taxon>
        <taxon>Tracheophyta</taxon>
        <taxon>Spermatophyta</taxon>
        <taxon>Magnoliopsida</taxon>
        <taxon>Magnoliidae</taxon>
        <taxon>Laurales</taxon>
        <taxon>Lauraceae</taxon>
        <taxon>Cinnamomum</taxon>
    </lineage>
</organism>
<evidence type="ECO:0000256" key="1">
    <source>
        <dbReference type="ARBA" id="ARBA00010746"/>
    </source>
</evidence>
<protein>
    <recommendedName>
        <fullName evidence="4">Dirigent protein</fullName>
    </recommendedName>
</protein>
<dbReference type="PANTHER" id="PTHR21495">
    <property type="entry name" value="NUCLEOPORIN-RELATED"/>
    <property type="match status" value="1"/>
</dbReference>
<evidence type="ECO:0000313" key="5">
    <source>
        <dbReference type="EMBL" id="RWR89036.1"/>
    </source>
</evidence>
<keyword evidence="3 4" id="KW-0964">Secreted</keyword>
<comment type="subcellular location">
    <subcellularLocation>
        <location evidence="4">Secreted</location>
        <location evidence="4">Extracellular space</location>
        <location evidence="4">Apoplast</location>
    </subcellularLocation>
</comment>
<keyword evidence="4" id="KW-0732">Signal</keyword>
<dbReference type="Gene3D" id="2.40.480.10">
    <property type="entry name" value="Allene oxide cyclase-like"/>
    <property type="match status" value="1"/>
</dbReference>
<dbReference type="Pfam" id="PF03018">
    <property type="entry name" value="Dirigent"/>
    <property type="match status" value="1"/>
</dbReference>
<evidence type="ECO:0000256" key="4">
    <source>
        <dbReference type="RuleBase" id="RU363099"/>
    </source>
</evidence>
<accession>A0A443PE25</accession>
<keyword evidence="6" id="KW-1185">Reference proteome</keyword>
<dbReference type="AlphaFoldDB" id="A0A443PE25"/>
<gene>
    <name evidence="5" type="ORF">CKAN_01808300</name>
</gene>
<evidence type="ECO:0000256" key="2">
    <source>
        <dbReference type="ARBA" id="ARBA00011738"/>
    </source>
</evidence>
<dbReference type="EMBL" id="QPKB01000007">
    <property type="protein sequence ID" value="RWR89036.1"/>
    <property type="molecule type" value="Genomic_DNA"/>
</dbReference>
<reference evidence="5 6" key="1">
    <citation type="journal article" date="2019" name="Nat. Plants">
        <title>Stout camphor tree genome fills gaps in understanding of flowering plant genome evolution.</title>
        <authorList>
            <person name="Chaw S.M."/>
            <person name="Liu Y.C."/>
            <person name="Wu Y.W."/>
            <person name="Wang H.Y."/>
            <person name="Lin C.I."/>
            <person name="Wu C.S."/>
            <person name="Ke H.M."/>
            <person name="Chang L.Y."/>
            <person name="Hsu C.Y."/>
            <person name="Yang H.T."/>
            <person name="Sudianto E."/>
            <person name="Hsu M.H."/>
            <person name="Wu K.P."/>
            <person name="Wang L.N."/>
            <person name="Leebens-Mack J.H."/>
            <person name="Tsai I.J."/>
        </authorList>
    </citation>
    <scope>NUCLEOTIDE SEQUENCE [LARGE SCALE GENOMIC DNA]</scope>
    <source>
        <strain evidence="6">cv. Chaw 1501</strain>
        <tissue evidence="5">Young leaves</tissue>
    </source>
</reference>
<sequence>MAGSSLPSMAPGTLICTTFLVLCLSAFMGITHTAEVTIKETNMVFYLQDWVTGENVTAIPVAGQKPSSTAINFGTIMVIDDAVTERPERNSTQVGRAQGIYVNSALDGSDFHLAFSIIFTNEMYKGSTLEIQGADRYLLNPREVSVVSGTGMFRFARGYALLETFYFSGLNAIIKFNVTIRQY</sequence>
<dbReference type="Proteomes" id="UP000283530">
    <property type="component" value="Unassembled WGS sequence"/>
</dbReference>
<proteinExistence type="inferred from homology"/>